<evidence type="ECO:0000313" key="11">
    <source>
        <dbReference type="EMBL" id="KAJ2895869.1"/>
    </source>
</evidence>
<dbReference type="PANTHER" id="PTHR12383">
    <property type="entry name" value="PROTEASE FAMILY S26 MITOCHONDRIAL INNER MEMBRANE PROTEASE-RELATED"/>
    <property type="match status" value="1"/>
</dbReference>
<name>A0AAD5WQJ0_9PEZI</name>
<feature type="active site" evidence="7">
    <location>
        <position position="132"/>
    </location>
</feature>
<feature type="domain" description="Peptidase S26" evidence="10">
    <location>
        <begin position="248"/>
        <end position="287"/>
    </location>
</feature>
<dbReference type="PRINTS" id="PR00727">
    <property type="entry name" value="LEADERPTASE"/>
</dbReference>
<evidence type="ECO:0000256" key="4">
    <source>
        <dbReference type="ARBA" id="ARBA00023128"/>
    </source>
</evidence>
<keyword evidence="8" id="KW-0645">Protease</keyword>
<organism evidence="11 12">
    <name type="scientific">Zalerion maritima</name>
    <dbReference type="NCBI Taxonomy" id="339359"/>
    <lineage>
        <taxon>Eukaryota</taxon>
        <taxon>Fungi</taxon>
        <taxon>Dikarya</taxon>
        <taxon>Ascomycota</taxon>
        <taxon>Pezizomycotina</taxon>
        <taxon>Sordariomycetes</taxon>
        <taxon>Lulworthiomycetidae</taxon>
        <taxon>Lulworthiales</taxon>
        <taxon>Lulworthiaceae</taxon>
        <taxon>Zalerion</taxon>
    </lineage>
</organism>
<accession>A0AAD5WQJ0</accession>
<gene>
    <name evidence="11" type="ORF">MKZ38_006059</name>
</gene>
<dbReference type="EMBL" id="JAKWBI020000369">
    <property type="protein sequence ID" value="KAJ2895869.1"/>
    <property type="molecule type" value="Genomic_DNA"/>
</dbReference>
<evidence type="ECO:0000256" key="5">
    <source>
        <dbReference type="ARBA" id="ARBA00023136"/>
    </source>
</evidence>
<dbReference type="CDD" id="cd06530">
    <property type="entry name" value="S26_SPase_I"/>
    <property type="match status" value="1"/>
</dbReference>
<evidence type="ECO:0000256" key="2">
    <source>
        <dbReference type="ARBA" id="ARBA00022792"/>
    </source>
</evidence>
<protein>
    <recommendedName>
        <fullName evidence="8">Mitochondrial inner membrane protease subunit</fullName>
        <ecNumber evidence="8">3.4.21.-</ecNumber>
    </recommendedName>
</protein>
<keyword evidence="4 8" id="KW-0496">Mitochondrion</keyword>
<comment type="caution">
    <text evidence="11">The sequence shown here is derived from an EMBL/GenBank/DDBJ whole genome shotgun (WGS) entry which is preliminary data.</text>
</comment>
<feature type="compositionally biased region" description="Low complexity" evidence="9">
    <location>
        <begin position="62"/>
        <end position="79"/>
    </location>
</feature>
<dbReference type="PANTHER" id="PTHR12383:SF16">
    <property type="entry name" value="MITOCHONDRIAL INNER MEMBRANE PROTEASE SUBUNIT 1"/>
    <property type="match status" value="1"/>
</dbReference>
<keyword evidence="2 8" id="KW-0999">Mitochondrion inner membrane</keyword>
<dbReference type="InterPro" id="IPR052064">
    <property type="entry name" value="Mito_IMP1_subunit"/>
</dbReference>
<evidence type="ECO:0000256" key="6">
    <source>
        <dbReference type="ARBA" id="ARBA00038445"/>
    </source>
</evidence>
<dbReference type="NCBIfam" id="TIGR02227">
    <property type="entry name" value="sigpep_I_bact"/>
    <property type="match status" value="1"/>
</dbReference>
<dbReference type="SUPFAM" id="SSF51306">
    <property type="entry name" value="LexA/Signal peptidase"/>
    <property type="match status" value="1"/>
</dbReference>
<keyword evidence="12" id="KW-1185">Reference proteome</keyword>
<keyword evidence="5" id="KW-0472">Membrane</keyword>
<comment type="similarity">
    <text evidence="6">Belongs to the peptidase S26 family. IMP1 subfamily.</text>
</comment>
<reference evidence="11" key="1">
    <citation type="submission" date="2022-07" db="EMBL/GenBank/DDBJ databases">
        <title>Draft genome sequence of Zalerion maritima ATCC 34329, a (micro)plastics degrading marine fungus.</title>
        <authorList>
            <person name="Paco A."/>
            <person name="Goncalves M.F.M."/>
            <person name="Rocha-Santos T.A.P."/>
            <person name="Alves A."/>
        </authorList>
    </citation>
    <scope>NUCLEOTIDE SEQUENCE</scope>
    <source>
        <strain evidence="11">ATCC 34329</strain>
    </source>
</reference>
<proteinExistence type="inferred from homology"/>
<feature type="active site" evidence="7">
    <location>
        <position position="175"/>
    </location>
</feature>
<dbReference type="GO" id="GO:0042720">
    <property type="term" value="C:mitochondrial inner membrane peptidase complex"/>
    <property type="evidence" value="ECO:0007669"/>
    <property type="project" value="TreeGrafter"/>
</dbReference>
<sequence>MRLWIANLSLSHEHLQPSRRVHLCHGPSVNSRISDPRNRISLKRFNSTSTSQPPSKSETPLSAPTETFTTPEEPRSSPSPETPPSSPPQNPSPPPSQHRSPIRLLISTLKLLAFLHLTSTYLIHPGALEGPSMLPTLPVQGSSVVILSLHRLGWGIKVGDLVCFKNPVRDDDAVKRVVGLEGDYVVWDTPAADSEAYDGGNGGGGVNVTEEGDDVGAEGEGQAWWSSSLGSDVVILGGPKPPGEKKMIQVPKGHVWLAGDNQTASRDSRTYGPVPMALIKGKVIAQWYPWSERKWLRNPITGTI</sequence>
<feature type="domain" description="Peptidase S26" evidence="10">
    <location>
        <begin position="105"/>
        <end position="186"/>
    </location>
</feature>
<dbReference type="InterPro" id="IPR019533">
    <property type="entry name" value="Peptidase_S26"/>
</dbReference>
<evidence type="ECO:0000256" key="7">
    <source>
        <dbReference type="PIRSR" id="PIRSR600223-1"/>
    </source>
</evidence>
<dbReference type="InterPro" id="IPR036286">
    <property type="entry name" value="LexA/Signal_pep-like_sf"/>
</dbReference>
<evidence type="ECO:0000256" key="9">
    <source>
        <dbReference type="SAM" id="MobiDB-lite"/>
    </source>
</evidence>
<dbReference type="AlphaFoldDB" id="A0AAD5WQJ0"/>
<evidence type="ECO:0000256" key="1">
    <source>
        <dbReference type="ARBA" id="ARBA00004273"/>
    </source>
</evidence>
<keyword evidence="3 8" id="KW-0378">Hydrolase</keyword>
<evidence type="ECO:0000256" key="3">
    <source>
        <dbReference type="ARBA" id="ARBA00022801"/>
    </source>
</evidence>
<evidence type="ECO:0000256" key="8">
    <source>
        <dbReference type="RuleBase" id="RU362041"/>
    </source>
</evidence>
<feature type="compositionally biased region" description="Pro residues" evidence="9">
    <location>
        <begin position="80"/>
        <end position="96"/>
    </location>
</feature>
<feature type="compositionally biased region" description="Polar residues" evidence="9">
    <location>
        <begin position="44"/>
        <end position="60"/>
    </location>
</feature>
<comment type="subcellular location">
    <subcellularLocation>
        <location evidence="1 8">Mitochondrion inner membrane</location>
    </subcellularLocation>
</comment>
<dbReference type="EC" id="3.4.21.-" evidence="8"/>
<dbReference type="GO" id="GO:0006465">
    <property type="term" value="P:signal peptide processing"/>
    <property type="evidence" value="ECO:0007669"/>
    <property type="project" value="InterPro"/>
</dbReference>
<dbReference type="Pfam" id="PF10502">
    <property type="entry name" value="Peptidase_S26"/>
    <property type="match status" value="2"/>
</dbReference>
<evidence type="ECO:0000313" key="12">
    <source>
        <dbReference type="Proteomes" id="UP001201980"/>
    </source>
</evidence>
<dbReference type="Proteomes" id="UP001201980">
    <property type="component" value="Unassembled WGS sequence"/>
</dbReference>
<dbReference type="InterPro" id="IPR000223">
    <property type="entry name" value="Pept_S26A_signal_pept_1"/>
</dbReference>
<dbReference type="GO" id="GO:0006627">
    <property type="term" value="P:protein processing involved in protein targeting to mitochondrion"/>
    <property type="evidence" value="ECO:0007669"/>
    <property type="project" value="TreeGrafter"/>
</dbReference>
<feature type="region of interest" description="Disordered" evidence="9">
    <location>
        <begin position="44"/>
        <end position="100"/>
    </location>
</feature>
<evidence type="ECO:0000259" key="10">
    <source>
        <dbReference type="Pfam" id="PF10502"/>
    </source>
</evidence>
<dbReference type="GO" id="GO:0004252">
    <property type="term" value="F:serine-type endopeptidase activity"/>
    <property type="evidence" value="ECO:0007669"/>
    <property type="project" value="InterPro"/>
</dbReference>
<dbReference type="Gene3D" id="2.10.109.10">
    <property type="entry name" value="Umud Fragment, subunit A"/>
    <property type="match status" value="1"/>
</dbReference>